<dbReference type="GO" id="GO:0016779">
    <property type="term" value="F:nucleotidyltransferase activity"/>
    <property type="evidence" value="ECO:0007669"/>
    <property type="project" value="UniProtKB-KW"/>
</dbReference>
<organism evidence="2 3">
    <name type="scientific">Sulfolobus tengchongensis</name>
    <dbReference type="NCBI Taxonomy" id="207809"/>
    <lineage>
        <taxon>Archaea</taxon>
        <taxon>Thermoproteota</taxon>
        <taxon>Thermoprotei</taxon>
        <taxon>Sulfolobales</taxon>
        <taxon>Sulfolobaceae</taxon>
        <taxon>Sulfolobus</taxon>
    </lineage>
</organism>
<dbReference type="Proteomes" id="UP001432202">
    <property type="component" value="Chromosome"/>
</dbReference>
<dbReference type="GeneID" id="89336785"/>
<dbReference type="PANTHER" id="PTHR37030:SF3">
    <property type="entry name" value="POLYMERASE NUCLEOTIDYL TRANSFERASE DOMAIN-CONTAINING PROTEIN"/>
    <property type="match status" value="1"/>
</dbReference>
<dbReference type="EMBL" id="CP146016">
    <property type="protein sequence ID" value="WWQ59514.1"/>
    <property type="molecule type" value="Genomic_DNA"/>
</dbReference>
<reference evidence="2 3" key="1">
    <citation type="submission" date="2024-02" db="EMBL/GenBank/DDBJ databases">
        <title>STSV induces naive adaptation in Sulfolobus.</title>
        <authorList>
            <person name="Xiang X."/>
            <person name="Song M."/>
        </authorList>
    </citation>
    <scope>NUCLEOTIDE SEQUENCE [LARGE SCALE GENOMIC DNA]</scope>
    <source>
        <strain evidence="2 3">RT2</strain>
    </source>
</reference>
<dbReference type="RefSeq" id="WP_338598718.1">
    <property type="nucleotide sequence ID" value="NZ_CP146016.1"/>
</dbReference>
<dbReference type="InterPro" id="IPR043519">
    <property type="entry name" value="NT_sf"/>
</dbReference>
<dbReference type="SUPFAM" id="SSF81301">
    <property type="entry name" value="Nucleotidyltransferase"/>
    <property type="match status" value="1"/>
</dbReference>
<evidence type="ECO:0000313" key="3">
    <source>
        <dbReference type="Proteomes" id="UP001432202"/>
    </source>
</evidence>
<gene>
    <name evidence="2" type="ORF">V6M85_08410</name>
</gene>
<proteinExistence type="predicted"/>
<dbReference type="EC" id="2.7.7.-" evidence="2"/>
<protein>
    <submittedName>
        <fullName evidence="2">Nucleotidyltransferase domain-containing protein</fullName>
        <ecNumber evidence="2">2.7.7.-</ecNumber>
    </submittedName>
</protein>
<dbReference type="Gene3D" id="3.30.460.10">
    <property type="entry name" value="Beta Polymerase, domain 2"/>
    <property type="match status" value="1"/>
</dbReference>
<keyword evidence="2" id="KW-0548">Nucleotidyltransferase</keyword>
<accession>A0AAX4KXN7</accession>
<dbReference type="PANTHER" id="PTHR37030">
    <property type="entry name" value="NUCLEOTIDYLTRANSFERASE"/>
    <property type="match status" value="1"/>
</dbReference>
<dbReference type="Pfam" id="PF01909">
    <property type="entry name" value="NTP_transf_2"/>
    <property type="match status" value="1"/>
</dbReference>
<dbReference type="AlphaFoldDB" id="A0AAX4KXN7"/>
<feature type="domain" description="Polymerase nucleotidyl transferase" evidence="1">
    <location>
        <begin position="22"/>
        <end position="89"/>
    </location>
</feature>
<evidence type="ECO:0000259" key="1">
    <source>
        <dbReference type="Pfam" id="PF01909"/>
    </source>
</evidence>
<sequence length="119" mass="13990">MSNWVKNKFKHLSRWREYAEIILRSAKEFNNHVKVYVFGGVAEDRITVLSDIDILILFPGKLTDKEIIELRRKIFLNAVDKYGLPFDAPVELHVVDDERAKEYFRIAKKMILIANNLDL</sequence>
<evidence type="ECO:0000313" key="2">
    <source>
        <dbReference type="EMBL" id="WWQ59514.1"/>
    </source>
</evidence>
<keyword evidence="2" id="KW-0808">Transferase</keyword>
<dbReference type="CDD" id="cd05403">
    <property type="entry name" value="NT_KNTase_like"/>
    <property type="match status" value="1"/>
</dbReference>
<dbReference type="InterPro" id="IPR002934">
    <property type="entry name" value="Polymerase_NTP_transf_dom"/>
</dbReference>
<keyword evidence="3" id="KW-1185">Reference proteome</keyword>
<name>A0AAX4KXN7_9CREN</name>